<dbReference type="InterPro" id="IPR036527">
    <property type="entry name" value="SCP2_sterol-bd_dom_sf"/>
</dbReference>
<protein>
    <recommendedName>
        <fullName evidence="3">SCP2 domain-containing protein</fullName>
    </recommendedName>
</protein>
<dbReference type="RefSeq" id="WP_340289047.1">
    <property type="nucleotide sequence ID" value="NZ_JBBJUP010000007.1"/>
</dbReference>
<gene>
    <name evidence="1" type="ORF">WJX68_10890</name>
</gene>
<evidence type="ECO:0000313" key="1">
    <source>
        <dbReference type="EMBL" id="MEJ8279437.1"/>
    </source>
</evidence>
<dbReference type="Gene3D" id="3.30.1050.10">
    <property type="entry name" value="SCP2 sterol-binding domain"/>
    <property type="match status" value="1"/>
</dbReference>
<evidence type="ECO:0000313" key="2">
    <source>
        <dbReference type="Proteomes" id="UP001364211"/>
    </source>
</evidence>
<organism evidence="1 2">
    <name type="scientific">Pseudonocardia spirodelae</name>
    <dbReference type="NCBI Taxonomy" id="3133431"/>
    <lineage>
        <taxon>Bacteria</taxon>
        <taxon>Bacillati</taxon>
        <taxon>Actinomycetota</taxon>
        <taxon>Actinomycetes</taxon>
        <taxon>Pseudonocardiales</taxon>
        <taxon>Pseudonocardiaceae</taxon>
        <taxon>Pseudonocardia</taxon>
    </lineage>
</organism>
<sequence>MAVFATSDDLYKVFTPYFEKLAADPAISPKFVAANTAFRVNYSDPAACFALDARQATVAVFSGDEAAAHDVEVELAMSADEGHRFWLGKVNMPLALARKKVVVTGPIAKLLGILPALQPAFAMYRDHLDDTGHGDLL</sequence>
<reference evidence="1 2" key="1">
    <citation type="submission" date="2024-03" db="EMBL/GenBank/DDBJ databases">
        <title>Draft genome sequence of Pseudonocardia sp. DW16-2.</title>
        <authorList>
            <person name="Duangmal K."/>
        </authorList>
    </citation>
    <scope>NUCLEOTIDE SEQUENCE [LARGE SCALE GENOMIC DNA]</scope>
    <source>
        <strain evidence="1 2">DW16-2</strain>
    </source>
</reference>
<evidence type="ECO:0008006" key="3">
    <source>
        <dbReference type="Google" id="ProtNLM"/>
    </source>
</evidence>
<name>A0ABU8T6T1_9PSEU</name>
<dbReference type="EMBL" id="JBBJUP010000007">
    <property type="protein sequence ID" value="MEJ8279437.1"/>
    <property type="molecule type" value="Genomic_DNA"/>
</dbReference>
<keyword evidence="2" id="KW-1185">Reference proteome</keyword>
<comment type="caution">
    <text evidence="1">The sequence shown here is derived from an EMBL/GenBank/DDBJ whole genome shotgun (WGS) entry which is preliminary data.</text>
</comment>
<accession>A0ABU8T6T1</accession>
<dbReference type="Proteomes" id="UP001364211">
    <property type="component" value="Unassembled WGS sequence"/>
</dbReference>
<dbReference type="SUPFAM" id="SSF55718">
    <property type="entry name" value="SCP-like"/>
    <property type="match status" value="1"/>
</dbReference>
<proteinExistence type="predicted"/>